<comment type="caution">
    <text evidence="5">The sequence shown here is derived from an EMBL/GenBank/DDBJ whole genome shotgun (WGS) entry which is preliminary data.</text>
</comment>
<dbReference type="Pfam" id="PF13537">
    <property type="entry name" value="GATase_7"/>
    <property type="match status" value="1"/>
</dbReference>
<gene>
    <name evidence="5" type="ORF">K1Y79_23985</name>
</gene>
<comment type="pathway">
    <text evidence="1">Amino-acid biosynthesis; L-asparagine biosynthesis; L-asparagine from L-aspartate (L-Gln route): step 1/1.</text>
</comment>
<dbReference type="InterPro" id="IPR014729">
    <property type="entry name" value="Rossmann-like_a/b/a_fold"/>
</dbReference>
<dbReference type="PANTHER" id="PTHR43284">
    <property type="entry name" value="ASPARAGINE SYNTHETASE (GLUTAMINE-HYDROLYZING)"/>
    <property type="match status" value="1"/>
</dbReference>
<evidence type="ECO:0000313" key="5">
    <source>
        <dbReference type="EMBL" id="MBW8687418.1"/>
    </source>
</evidence>
<reference evidence="5 6" key="1">
    <citation type="submission" date="2021-08" db="EMBL/GenBank/DDBJ databases">
        <title>The genome sequence of Chitinophaga sp. B61.</title>
        <authorList>
            <person name="Zhang X."/>
        </authorList>
    </citation>
    <scope>NUCLEOTIDE SEQUENCE [LARGE SCALE GENOMIC DNA]</scope>
    <source>
        <strain evidence="5 6">B61</strain>
    </source>
</reference>
<comment type="catalytic activity">
    <reaction evidence="3">
        <text>L-aspartate + L-glutamine + ATP + H2O = L-asparagine + L-glutamate + AMP + diphosphate + H(+)</text>
        <dbReference type="Rhea" id="RHEA:12228"/>
        <dbReference type="ChEBI" id="CHEBI:15377"/>
        <dbReference type="ChEBI" id="CHEBI:15378"/>
        <dbReference type="ChEBI" id="CHEBI:29985"/>
        <dbReference type="ChEBI" id="CHEBI:29991"/>
        <dbReference type="ChEBI" id="CHEBI:30616"/>
        <dbReference type="ChEBI" id="CHEBI:33019"/>
        <dbReference type="ChEBI" id="CHEBI:58048"/>
        <dbReference type="ChEBI" id="CHEBI:58359"/>
        <dbReference type="ChEBI" id="CHEBI:456215"/>
        <dbReference type="EC" id="6.3.5.4"/>
    </reaction>
</comment>
<dbReference type="PROSITE" id="PS51278">
    <property type="entry name" value="GATASE_TYPE_2"/>
    <property type="match status" value="1"/>
</dbReference>
<accession>A0ABS7GLQ0</accession>
<dbReference type="PANTHER" id="PTHR43284:SF1">
    <property type="entry name" value="ASPARAGINE SYNTHETASE"/>
    <property type="match status" value="1"/>
</dbReference>
<keyword evidence="6" id="KW-1185">Reference proteome</keyword>
<dbReference type="SUPFAM" id="SSF56235">
    <property type="entry name" value="N-terminal nucleophile aminohydrolases (Ntn hydrolases)"/>
    <property type="match status" value="1"/>
</dbReference>
<evidence type="ECO:0000256" key="2">
    <source>
        <dbReference type="ARBA" id="ARBA00012737"/>
    </source>
</evidence>
<dbReference type="Proteomes" id="UP000812961">
    <property type="component" value="Unassembled WGS sequence"/>
</dbReference>
<sequence length="613" mass="69130">MTGIFGIIYKSGQPVTPAIDTTITHVFHQRQLTHGANWIDGHVLIGQWHPGALSTANHLAAPLITDGLVVAADVRIDNRMYILRQTGADPSATDKELLLGAYRKWGSSCLHHLEGEYAFCIWEQATRRLLLATDHVGFRPLYYYDAPDVFIFSSTLNAILTVKPLPHVFNADSLIAYHFRQGSPALTFTKDVYALCGGNYLRLENKTTSIKKYWQPAPGKYSFTSFNECATALREVMHTAIRNRIPASGKVGITLSGGLDSSAIAAILAKELAQQNRPLYAFSSVLPDNTAGKDERVYIDIMGEHYNNIIQMYVHASDGSPLDNTLNAFNYDETFPNAFHYMDHAILKAAQQEETGVLFTGYGGDHWVSWQGHPVIYNMLMKGRVKDVYTMIRSFVAKENLHPLQVMKREIAVHAALYRMWRGRQRKMVKNTALQPAFLQQYKSSLDFRPVRNIQTYMMENIVSGRTGQLPAVLAGRNRGYGISSAVPLLDRHILELMMDIPEQTFIHNGYKRSLLRHAMQELLPDKICWRRDKGMYAPDFLSRIKADIPRVKAEIAAADNTLPFNRYFSKAALQRLAGGDELAMIRMTQASICSTIIDRLQKNGYVFEDKFS</sequence>
<dbReference type="InterPro" id="IPR029055">
    <property type="entry name" value="Ntn_hydrolases_N"/>
</dbReference>
<dbReference type="Gene3D" id="3.40.50.620">
    <property type="entry name" value="HUPs"/>
    <property type="match status" value="2"/>
</dbReference>
<dbReference type="SUPFAM" id="SSF52402">
    <property type="entry name" value="Adenine nucleotide alpha hydrolases-like"/>
    <property type="match status" value="1"/>
</dbReference>
<dbReference type="InterPro" id="IPR017932">
    <property type="entry name" value="GATase_2_dom"/>
</dbReference>
<dbReference type="InterPro" id="IPR001962">
    <property type="entry name" value="Asn_synthase"/>
</dbReference>
<evidence type="ECO:0000313" key="6">
    <source>
        <dbReference type="Proteomes" id="UP000812961"/>
    </source>
</evidence>
<proteinExistence type="predicted"/>
<dbReference type="Pfam" id="PF00733">
    <property type="entry name" value="Asn_synthase"/>
    <property type="match status" value="1"/>
</dbReference>
<feature type="domain" description="Glutamine amidotransferase type-2" evidence="4">
    <location>
        <begin position="2"/>
        <end position="206"/>
    </location>
</feature>
<dbReference type="Gene3D" id="3.60.20.10">
    <property type="entry name" value="Glutamine Phosphoribosylpyrophosphate, subunit 1, domain 1"/>
    <property type="match status" value="1"/>
</dbReference>
<organism evidence="5 6">
    <name type="scientific">Chitinophaga rhizophila</name>
    <dbReference type="NCBI Taxonomy" id="2866212"/>
    <lineage>
        <taxon>Bacteria</taxon>
        <taxon>Pseudomonadati</taxon>
        <taxon>Bacteroidota</taxon>
        <taxon>Chitinophagia</taxon>
        <taxon>Chitinophagales</taxon>
        <taxon>Chitinophagaceae</taxon>
        <taxon>Chitinophaga</taxon>
    </lineage>
</organism>
<dbReference type="RefSeq" id="WP_220252729.1">
    <property type="nucleotide sequence ID" value="NZ_JAICCF010000004.1"/>
</dbReference>
<dbReference type="EMBL" id="JAICCF010000004">
    <property type="protein sequence ID" value="MBW8687418.1"/>
    <property type="molecule type" value="Genomic_DNA"/>
</dbReference>
<dbReference type="EC" id="6.3.5.4" evidence="2"/>
<evidence type="ECO:0000259" key="4">
    <source>
        <dbReference type="PROSITE" id="PS51278"/>
    </source>
</evidence>
<evidence type="ECO:0000256" key="3">
    <source>
        <dbReference type="ARBA" id="ARBA00048741"/>
    </source>
</evidence>
<protein>
    <recommendedName>
        <fullName evidence="2">asparagine synthase (glutamine-hydrolyzing)</fullName>
        <ecNumber evidence="2">6.3.5.4</ecNumber>
    </recommendedName>
</protein>
<name>A0ABS7GLQ0_9BACT</name>
<evidence type="ECO:0000256" key="1">
    <source>
        <dbReference type="ARBA" id="ARBA00005187"/>
    </source>
</evidence>
<dbReference type="InterPro" id="IPR051786">
    <property type="entry name" value="ASN_synthetase/amidase"/>
</dbReference>